<sequence>MKENVRLLRSGLNNEERKCSEAFSKCFLNVGMSEIIDFIYDEAILKTPTAGALQEKAIVCLNNDVADAVNAKILSSIECQSRTYLSNGEAIPIGRETSETKMLYPMKYLNTITFPGFLPHELQLKVRSPIMLLRNVNMSGESKGLSTSQIMQSQKMSDTTIASLRAGQENYILEAKNNAIQANMNINNIDYFNPPLKSGTVYRFSNFICEKTKPYHQTLENKVIPKFGKITRFDILIRKESEFLEHHFEFIAYNQLASKVPYRDETSKMIYLVLTDLQLTATPATHYYINPRIPEAEYAHTAQCIKGLTQQNGTYTCEDHGKQDPPTYRYNFKATVTDTTGNAQFTANAEIQRNKSKAATH</sequence>
<dbReference type="Proteomes" id="UP001151760">
    <property type="component" value="Unassembled WGS sequence"/>
</dbReference>
<evidence type="ECO:0000259" key="1">
    <source>
        <dbReference type="Pfam" id="PF21530"/>
    </source>
</evidence>
<name>A0ABQ5CSY6_9ASTR</name>
<reference evidence="2" key="2">
    <citation type="submission" date="2022-01" db="EMBL/GenBank/DDBJ databases">
        <authorList>
            <person name="Yamashiro T."/>
            <person name="Shiraishi A."/>
            <person name="Satake H."/>
            <person name="Nakayama K."/>
        </authorList>
    </citation>
    <scope>NUCLEOTIDE SEQUENCE</scope>
</reference>
<dbReference type="PANTHER" id="PTHR10492">
    <property type="match status" value="1"/>
</dbReference>
<keyword evidence="2" id="KW-0547">Nucleotide-binding</keyword>
<dbReference type="Pfam" id="PF21530">
    <property type="entry name" value="Pif1_2B_dom"/>
    <property type="match status" value="1"/>
</dbReference>
<dbReference type="GO" id="GO:0004386">
    <property type="term" value="F:helicase activity"/>
    <property type="evidence" value="ECO:0007669"/>
    <property type="project" value="UniProtKB-KW"/>
</dbReference>
<dbReference type="Gene3D" id="2.40.50.140">
    <property type="entry name" value="Nucleic acid-binding proteins"/>
    <property type="match status" value="1"/>
</dbReference>
<dbReference type="SUPFAM" id="SSF50249">
    <property type="entry name" value="Nucleic acid-binding proteins"/>
    <property type="match status" value="1"/>
</dbReference>
<protein>
    <submittedName>
        <fullName evidence="2">DNA helicase</fullName>
    </submittedName>
</protein>
<dbReference type="InterPro" id="IPR012340">
    <property type="entry name" value="NA-bd_OB-fold"/>
</dbReference>
<keyword evidence="2" id="KW-0067">ATP-binding</keyword>
<evidence type="ECO:0000313" key="2">
    <source>
        <dbReference type="EMBL" id="GJT27944.1"/>
    </source>
</evidence>
<gene>
    <name evidence="2" type="ORF">Tco_0908219</name>
</gene>
<proteinExistence type="predicted"/>
<reference evidence="2" key="1">
    <citation type="journal article" date="2022" name="Int. J. Mol. Sci.">
        <title>Draft Genome of Tanacetum Coccineum: Genomic Comparison of Closely Related Tanacetum-Family Plants.</title>
        <authorList>
            <person name="Yamashiro T."/>
            <person name="Shiraishi A."/>
            <person name="Nakayama K."/>
            <person name="Satake H."/>
        </authorList>
    </citation>
    <scope>NUCLEOTIDE SEQUENCE</scope>
</reference>
<dbReference type="EMBL" id="BQNB010014420">
    <property type="protein sequence ID" value="GJT27944.1"/>
    <property type="molecule type" value="Genomic_DNA"/>
</dbReference>
<keyword evidence="3" id="KW-1185">Reference proteome</keyword>
<dbReference type="PANTHER" id="PTHR10492:SF96">
    <property type="entry name" value="ATP-DEPENDENT DNA HELICASE"/>
    <property type="match status" value="1"/>
</dbReference>
<organism evidence="2 3">
    <name type="scientific">Tanacetum coccineum</name>
    <dbReference type="NCBI Taxonomy" id="301880"/>
    <lineage>
        <taxon>Eukaryota</taxon>
        <taxon>Viridiplantae</taxon>
        <taxon>Streptophyta</taxon>
        <taxon>Embryophyta</taxon>
        <taxon>Tracheophyta</taxon>
        <taxon>Spermatophyta</taxon>
        <taxon>Magnoliopsida</taxon>
        <taxon>eudicotyledons</taxon>
        <taxon>Gunneridae</taxon>
        <taxon>Pentapetalae</taxon>
        <taxon>asterids</taxon>
        <taxon>campanulids</taxon>
        <taxon>Asterales</taxon>
        <taxon>Asteraceae</taxon>
        <taxon>Asteroideae</taxon>
        <taxon>Anthemideae</taxon>
        <taxon>Anthemidinae</taxon>
        <taxon>Tanacetum</taxon>
    </lineage>
</organism>
<accession>A0ABQ5CSY6</accession>
<evidence type="ECO:0000313" key="3">
    <source>
        <dbReference type="Proteomes" id="UP001151760"/>
    </source>
</evidence>
<keyword evidence="2" id="KW-0378">Hydrolase</keyword>
<feature type="domain" description="DNA helicase Pif1-like 2B" evidence="1">
    <location>
        <begin position="108"/>
        <end position="139"/>
    </location>
</feature>
<keyword evidence="2" id="KW-0347">Helicase</keyword>
<dbReference type="InterPro" id="IPR049163">
    <property type="entry name" value="Pif1-like_2B_dom"/>
</dbReference>
<comment type="caution">
    <text evidence="2">The sequence shown here is derived from an EMBL/GenBank/DDBJ whole genome shotgun (WGS) entry which is preliminary data.</text>
</comment>